<accession>V5YPH2</accession>
<name>V5YPH2_9BURK</name>
<feature type="compositionally biased region" description="Polar residues" evidence="1">
    <location>
        <begin position="87"/>
        <end position="98"/>
    </location>
</feature>
<organism evidence="2">
    <name type="scientific">Burkholderia sp. M701</name>
    <dbReference type="NCBI Taxonomy" id="326454"/>
    <lineage>
        <taxon>Bacteria</taxon>
        <taxon>Pseudomonadati</taxon>
        <taxon>Pseudomonadota</taxon>
        <taxon>Betaproteobacteria</taxon>
        <taxon>Burkholderiales</taxon>
        <taxon>Burkholderiaceae</taxon>
        <taxon>Burkholderia</taxon>
    </lineage>
</organism>
<reference evidence="2" key="1">
    <citation type="journal article" date="2014" name="Microbiology">
        <title>A 2,4-dichlorophenoxyacetic acid degradation plasmid pM7012 discloses distribution of an unclassified megaplasmid group across bacterial species.</title>
        <authorList>
            <person name="Sakai Y."/>
            <person name="Ogawa N."/>
            <person name="Shimomura Y."/>
            <person name="Fujii T."/>
        </authorList>
    </citation>
    <scope>NUCLEOTIDE SEQUENCE</scope>
    <source>
        <strain evidence="2">M701</strain>
    </source>
</reference>
<protein>
    <submittedName>
        <fullName evidence="2">Uncharacterized protein</fullName>
    </submittedName>
</protein>
<dbReference type="EMBL" id="AB853026">
    <property type="protein sequence ID" value="BAO18836.1"/>
    <property type="molecule type" value="Genomic_DNA"/>
</dbReference>
<geneLocation type="plasmid" evidence="2">
    <name>pM7012</name>
</geneLocation>
<keyword evidence="2" id="KW-0614">Plasmid</keyword>
<proteinExistence type="predicted"/>
<evidence type="ECO:0000256" key="1">
    <source>
        <dbReference type="SAM" id="MobiDB-lite"/>
    </source>
</evidence>
<reference evidence="2" key="2">
    <citation type="submission" date="2024-06" db="EMBL/GenBank/DDBJ databases">
        <authorList>
            <person name="Sakai Y."/>
            <person name="Fujii T."/>
        </authorList>
    </citation>
    <scope>NUCLEOTIDE SEQUENCE</scope>
    <source>
        <strain evidence="2">M701</strain>
        <plasmid evidence="2">pM7012</plasmid>
    </source>
</reference>
<sequence>MSSPGPCRTKTLPASCFRQKRRGHIRNRARIQGRSVRALSWSLFIFHGCVALSFHWRHDQSGQSRFRTRLPALLNRTPAQRTRRPSRQQLLSTAISRR</sequence>
<evidence type="ECO:0000313" key="2">
    <source>
        <dbReference type="EMBL" id="BAO18836.1"/>
    </source>
</evidence>
<dbReference type="AlphaFoldDB" id="V5YPH2"/>
<feature type="region of interest" description="Disordered" evidence="1">
    <location>
        <begin position="69"/>
        <end position="98"/>
    </location>
</feature>